<dbReference type="OrthoDB" id="8961953at2"/>
<feature type="compositionally biased region" description="Basic and acidic residues" evidence="3">
    <location>
        <begin position="1"/>
        <end position="12"/>
    </location>
</feature>
<evidence type="ECO:0000259" key="4">
    <source>
        <dbReference type="PROSITE" id="PS50977"/>
    </source>
</evidence>
<accession>A0A5C4RV20</accession>
<gene>
    <name evidence="5" type="ORF">E1B00_04380</name>
</gene>
<sequence length="224" mass="23677">MPNRPTRSDSPRKPRLPGRPAAGRHDHREALIDAARDYFAAHGYAASSLRQIALVAKVTPALSHYYFKDKAGLLEAVVEHRVAPLVQSLGAAVAAAGPDPAAALRAFVLAYTRTAASNPWLPQLIVREVLSNEGALRATFPERFAGGMAAMLRGLVAAGQARGDFRADLDPREIVMSVVSLCIFPFVAAPLVNLTLGIGTGPDRAEALASHHLAVLLAGIAKTP</sequence>
<dbReference type="Pfam" id="PF00440">
    <property type="entry name" value="TetR_N"/>
    <property type="match status" value="1"/>
</dbReference>
<dbReference type="SUPFAM" id="SSF46689">
    <property type="entry name" value="Homeodomain-like"/>
    <property type="match status" value="1"/>
</dbReference>
<proteinExistence type="predicted"/>
<dbReference type="RefSeq" id="WP_139446082.1">
    <property type="nucleotide sequence ID" value="NZ_SMDR01000001.1"/>
</dbReference>
<dbReference type="PANTHER" id="PTHR30055:SF233">
    <property type="entry name" value="REGULATORY PROTEIN TETR"/>
    <property type="match status" value="1"/>
</dbReference>
<protein>
    <submittedName>
        <fullName evidence="5">TetR/AcrR family transcriptional regulator</fullName>
    </submittedName>
</protein>
<evidence type="ECO:0000313" key="6">
    <source>
        <dbReference type="Proteomes" id="UP000305760"/>
    </source>
</evidence>
<evidence type="ECO:0000256" key="3">
    <source>
        <dbReference type="SAM" id="MobiDB-lite"/>
    </source>
</evidence>
<evidence type="ECO:0000256" key="1">
    <source>
        <dbReference type="ARBA" id="ARBA00023125"/>
    </source>
</evidence>
<dbReference type="Pfam" id="PF17938">
    <property type="entry name" value="TetR_C_29"/>
    <property type="match status" value="1"/>
</dbReference>
<dbReference type="AlphaFoldDB" id="A0A5C4RV20"/>
<dbReference type="Gene3D" id="1.10.357.10">
    <property type="entry name" value="Tetracycline Repressor, domain 2"/>
    <property type="match status" value="1"/>
</dbReference>
<keyword evidence="6" id="KW-1185">Reference proteome</keyword>
<feature type="domain" description="HTH tetR-type" evidence="4">
    <location>
        <begin position="25"/>
        <end position="85"/>
    </location>
</feature>
<dbReference type="GO" id="GO:0003700">
    <property type="term" value="F:DNA-binding transcription factor activity"/>
    <property type="evidence" value="ECO:0007669"/>
    <property type="project" value="TreeGrafter"/>
</dbReference>
<dbReference type="PROSITE" id="PS50977">
    <property type="entry name" value="HTH_TETR_2"/>
    <property type="match status" value="1"/>
</dbReference>
<dbReference type="InterPro" id="IPR050109">
    <property type="entry name" value="HTH-type_TetR-like_transc_reg"/>
</dbReference>
<reference evidence="5 6" key="1">
    <citation type="submission" date="2019-03" db="EMBL/GenBank/DDBJ databases">
        <title>Arenimonas daejeonensis sp. nov., isolated from compost.</title>
        <authorList>
            <person name="Jeon C.O."/>
        </authorList>
    </citation>
    <scope>NUCLEOTIDE SEQUENCE [LARGE SCALE GENOMIC DNA]</scope>
    <source>
        <strain evidence="5 6">R29</strain>
    </source>
</reference>
<dbReference type="SUPFAM" id="SSF48498">
    <property type="entry name" value="Tetracyclin repressor-like, C-terminal domain"/>
    <property type="match status" value="1"/>
</dbReference>
<name>A0A5C4RV20_9GAMM</name>
<feature type="region of interest" description="Disordered" evidence="3">
    <location>
        <begin position="1"/>
        <end position="26"/>
    </location>
</feature>
<dbReference type="Proteomes" id="UP000305760">
    <property type="component" value="Unassembled WGS sequence"/>
</dbReference>
<dbReference type="InterPro" id="IPR009057">
    <property type="entry name" value="Homeodomain-like_sf"/>
</dbReference>
<dbReference type="PRINTS" id="PR00455">
    <property type="entry name" value="HTHTETR"/>
</dbReference>
<keyword evidence="1 2" id="KW-0238">DNA-binding</keyword>
<dbReference type="GO" id="GO:0000976">
    <property type="term" value="F:transcription cis-regulatory region binding"/>
    <property type="evidence" value="ECO:0007669"/>
    <property type="project" value="TreeGrafter"/>
</dbReference>
<comment type="caution">
    <text evidence="5">The sequence shown here is derived from an EMBL/GenBank/DDBJ whole genome shotgun (WGS) entry which is preliminary data.</text>
</comment>
<dbReference type="EMBL" id="SMDR01000001">
    <property type="protein sequence ID" value="TNJ35020.1"/>
    <property type="molecule type" value="Genomic_DNA"/>
</dbReference>
<evidence type="ECO:0000256" key="2">
    <source>
        <dbReference type="PROSITE-ProRule" id="PRU00335"/>
    </source>
</evidence>
<dbReference type="InterPro" id="IPR036271">
    <property type="entry name" value="Tet_transcr_reg_TetR-rel_C_sf"/>
</dbReference>
<organism evidence="5 6">
    <name type="scientific">Arenimonas terrae</name>
    <dbReference type="NCBI Taxonomy" id="2546226"/>
    <lineage>
        <taxon>Bacteria</taxon>
        <taxon>Pseudomonadati</taxon>
        <taxon>Pseudomonadota</taxon>
        <taxon>Gammaproteobacteria</taxon>
        <taxon>Lysobacterales</taxon>
        <taxon>Lysobacteraceae</taxon>
        <taxon>Arenimonas</taxon>
    </lineage>
</organism>
<dbReference type="PANTHER" id="PTHR30055">
    <property type="entry name" value="HTH-TYPE TRANSCRIPTIONAL REGULATOR RUTR"/>
    <property type="match status" value="1"/>
</dbReference>
<feature type="DNA-binding region" description="H-T-H motif" evidence="2">
    <location>
        <begin position="48"/>
        <end position="67"/>
    </location>
</feature>
<evidence type="ECO:0000313" key="5">
    <source>
        <dbReference type="EMBL" id="TNJ35020.1"/>
    </source>
</evidence>
<dbReference type="InterPro" id="IPR001647">
    <property type="entry name" value="HTH_TetR"/>
</dbReference>
<dbReference type="InterPro" id="IPR041474">
    <property type="entry name" value="NicS_C"/>
</dbReference>